<evidence type="ECO:0000256" key="6">
    <source>
        <dbReference type="ARBA" id="ARBA00023163"/>
    </source>
</evidence>
<reference evidence="9" key="1">
    <citation type="submission" date="2019-12" db="EMBL/GenBank/DDBJ databases">
        <title>Genome sequencing and annotation of Brassica cretica.</title>
        <authorList>
            <person name="Studholme D.J."/>
            <person name="Sarris P.F."/>
        </authorList>
    </citation>
    <scope>NUCLEOTIDE SEQUENCE</scope>
    <source>
        <strain evidence="9">PFS-102/07</strain>
        <tissue evidence="9">Leaf</tissue>
    </source>
</reference>
<organism evidence="9">
    <name type="scientific">Brassica cretica</name>
    <name type="common">Mustard</name>
    <dbReference type="NCBI Taxonomy" id="69181"/>
    <lineage>
        <taxon>Eukaryota</taxon>
        <taxon>Viridiplantae</taxon>
        <taxon>Streptophyta</taxon>
        <taxon>Embryophyta</taxon>
        <taxon>Tracheophyta</taxon>
        <taxon>Spermatophyta</taxon>
        <taxon>Magnoliopsida</taxon>
        <taxon>eudicotyledons</taxon>
        <taxon>Gunneridae</taxon>
        <taxon>Pentapetalae</taxon>
        <taxon>rosids</taxon>
        <taxon>malvids</taxon>
        <taxon>Brassicales</taxon>
        <taxon>Brassicaceae</taxon>
        <taxon>Brassiceae</taxon>
        <taxon>Brassica</taxon>
    </lineage>
</organism>
<evidence type="ECO:0000256" key="4">
    <source>
        <dbReference type="ARBA" id="ARBA00023015"/>
    </source>
</evidence>
<sequence length="451" mass="49491">MSRTIHDTAETYMKMSAVEDEKLRLRAAVHLGPVSAADDVVVEQNSEENDVMHVVAEQNSEEDDVMEGKEKAWESYTWAKLMMMMVVVVVMVVVVMMMVMVVMVVVGMRGRPKKGEGRRKLKKVASISFVGILFFVFLFGTLVPFMNVNNGGDSGLAKYEGRRYYDEHRGKVLMVGDGSDVRRGSVHSSRDSCGGVEGRVSNSSEPLFASLYVPRNDGLVKIDGNLIIHSVLASEKAKKNVSETVKSEEPDLTVPGALSSALAVPDVRGNRAMLPHSSKALSSGSPDGKRLHQWFHEGGAGTLMDYSMCTEVFQFDISPGAIVPSSVSNITREHLQNVTTTRDKRMKNRRILEGHPVSRLASELNITEAQASKDAQNKSFHGKANTKPTSSSMVVSVLLDPREVVDSETDRVMPSNPKSLSRIFVVVLLDSVKYVTYSCVLPRSGLHLVAT</sequence>
<evidence type="ECO:0000256" key="1">
    <source>
        <dbReference type="ARBA" id="ARBA00004123"/>
    </source>
</evidence>
<comment type="similarity">
    <text evidence="3">Belongs to the bZIP family.</text>
</comment>
<keyword evidence="7" id="KW-0539">Nucleus</keyword>
<evidence type="ECO:0000256" key="7">
    <source>
        <dbReference type="ARBA" id="ARBA00023242"/>
    </source>
</evidence>
<keyword evidence="8" id="KW-0472">Membrane</keyword>
<dbReference type="EMBL" id="QGKY02000246">
    <property type="protein sequence ID" value="KAF2583729.1"/>
    <property type="molecule type" value="Genomic_DNA"/>
</dbReference>
<evidence type="ECO:0000256" key="3">
    <source>
        <dbReference type="ARBA" id="ARBA00007163"/>
    </source>
</evidence>
<feature type="transmembrane region" description="Helical" evidence="8">
    <location>
        <begin position="127"/>
        <end position="146"/>
    </location>
</feature>
<name>A0A8S9JPP6_BRACR</name>
<evidence type="ECO:0000256" key="8">
    <source>
        <dbReference type="SAM" id="Phobius"/>
    </source>
</evidence>
<dbReference type="PANTHER" id="PTHR47416:SF4">
    <property type="entry name" value="BZIP DOMAIN-CONTAINING PROTEIN"/>
    <property type="match status" value="1"/>
</dbReference>
<accession>A0A8S9JPP6</accession>
<comment type="subcellular location">
    <subcellularLocation>
        <location evidence="2">Endoplasmic reticulum membrane</location>
        <topology evidence="2">Single-pass membrane protein</topology>
    </subcellularLocation>
    <subcellularLocation>
        <location evidence="1">Nucleus</location>
    </subcellularLocation>
</comment>
<keyword evidence="6" id="KW-0804">Transcription</keyword>
<feature type="transmembrane region" description="Helical" evidence="8">
    <location>
        <begin position="81"/>
        <end position="106"/>
    </location>
</feature>
<evidence type="ECO:0000256" key="2">
    <source>
        <dbReference type="ARBA" id="ARBA00004389"/>
    </source>
</evidence>
<keyword evidence="4" id="KW-0805">Transcription regulation</keyword>
<dbReference type="GO" id="GO:0005634">
    <property type="term" value="C:nucleus"/>
    <property type="evidence" value="ECO:0007669"/>
    <property type="project" value="UniProtKB-SubCell"/>
</dbReference>
<proteinExistence type="inferred from homology"/>
<keyword evidence="5" id="KW-0238">DNA-binding</keyword>
<keyword evidence="8" id="KW-0812">Transmembrane</keyword>
<dbReference type="GO" id="GO:0003677">
    <property type="term" value="F:DNA binding"/>
    <property type="evidence" value="ECO:0007669"/>
    <property type="project" value="UniProtKB-KW"/>
</dbReference>
<gene>
    <name evidence="9" type="ORF">F2Q70_00037524</name>
</gene>
<evidence type="ECO:0000313" key="9">
    <source>
        <dbReference type="EMBL" id="KAF2583729.1"/>
    </source>
</evidence>
<protein>
    <submittedName>
        <fullName evidence="9">Uncharacterized protein</fullName>
    </submittedName>
</protein>
<dbReference type="GO" id="GO:0005789">
    <property type="term" value="C:endoplasmic reticulum membrane"/>
    <property type="evidence" value="ECO:0007669"/>
    <property type="project" value="UniProtKB-SubCell"/>
</dbReference>
<comment type="caution">
    <text evidence="9">The sequence shown here is derived from an EMBL/GenBank/DDBJ whole genome shotgun (WGS) entry which is preliminary data.</text>
</comment>
<keyword evidence="8" id="KW-1133">Transmembrane helix</keyword>
<dbReference type="PANTHER" id="PTHR47416">
    <property type="entry name" value="BASIC-LEUCINE ZIPPER TRANSCRIPTION FACTOR F-RELATED"/>
    <property type="match status" value="1"/>
</dbReference>
<evidence type="ECO:0000256" key="5">
    <source>
        <dbReference type="ARBA" id="ARBA00023125"/>
    </source>
</evidence>
<dbReference type="AlphaFoldDB" id="A0A8S9JPP6"/>